<organism evidence="8 9">
    <name type="scientific">Stylonychia lemnae</name>
    <name type="common">Ciliate</name>
    <dbReference type="NCBI Taxonomy" id="5949"/>
    <lineage>
        <taxon>Eukaryota</taxon>
        <taxon>Sar</taxon>
        <taxon>Alveolata</taxon>
        <taxon>Ciliophora</taxon>
        <taxon>Intramacronucleata</taxon>
        <taxon>Spirotrichea</taxon>
        <taxon>Stichotrichia</taxon>
        <taxon>Sporadotrichida</taxon>
        <taxon>Oxytrichidae</taxon>
        <taxon>Stylonychinae</taxon>
        <taxon>Stylonychia</taxon>
    </lineage>
</organism>
<dbReference type="PANTHER" id="PTHR47992">
    <property type="entry name" value="PROTEIN PHOSPHATASE"/>
    <property type="match status" value="1"/>
</dbReference>
<dbReference type="SUPFAM" id="SSF81606">
    <property type="entry name" value="PP2C-like"/>
    <property type="match status" value="1"/>
</dbReference>
<keyword evidence="2" id="KW-0479">Metal-binding</keyword>
<dbReference type="FunCoup" id="A0A078AAZ6">
    <property type="interactions" value="659"/>
</dbReference>
<reference evidence="8 9" key="1">
    <citation type="submission" date="2014-06" db="EMBL/GenBank/DDBJ databases">
        <authorList>
            <person name="Swart Estienne"/>
        </authorList>
    </citation>
    <scope>NUCLEOTIDE SEQUENCE [LARGE SCALE GENOMIC DNA]</scope>
    <source>
        <strain evidence="8 9">130c</strain>
    </source>
</reference>
<comment type="subcellular location">
    <subcellularLocation>
        <location evidence="1">Membrane</location>
        <topology evidence="1">Peripheral membrane protein</topology>
    </subcellularLocation>
</comment>
<dbReference type="AlphaFoldDB" id="A0A078AAZ6"/>
<dbReference type="EMBL" id="CCKQ01007631">
    <property type="protein sequence ID" value="CDW79036.1"/>
    <property type="molecule type" value="Genomic_DNA"/>
</dbReference>
<name>A0A078AAZ6_STYLE</name>
<dbReference type="SMART" id="SM00332">
    <property type="entry name" value="PP2Cc"/>
    <property type="match status" value="1"/>
</dbReference>
<feature type="domain" description="PPM-type phosphatase" evidence="7">
    <location>
        <begin position="23"/>
        <end position="324"/>
    </location>
</feature>
<keyword evidence="9" id="KW-1185">Reference proteome</keyword>
<dbReference type="OMA" id="MQGYRMT"/>
<evidence type="ECO:0000256" key="3">
    <source>
        <dbReference type="ARBA" id="ARBA00022801"/>
    </source>
</evidence>
<dbReference type="InterPro" id="IPR036457">
    <property type="entry name" value="PPM-type-like_dom_sf"/>
</dbReference>
<keyword evidence="4 6" id="KW-0904">Protein phosphatase</keyword>
<dbReference type="Pfam" id="PF00481">
    <property type="entry name" value="PP2C"/>
    <property type="match status" value="1"/>
</dbReference>
<protein>
    <submittedName>
        <fullName evidence="8">Protein phosphatase 2c</fullName>
    </submittedName>
</protein>
<evidence type="ECO:0000256" key="6">
    <source>
        <dbReference type="RuleBase" id="RU003465"/>
    </source>
</evidence>
<dbReference type="InterPro" id="IPR000222">
    <property type="entry name" value="PP2C_BS"/>
</dbReference>
<dbReference type="InterPro" id="IPR015655">
    <property type="entry name" value="PP2C"/>
</dbReference>
<dbReference type="PROSITE" id="PS01032">
    <property type="entry name" value="PPM_1"/>
    <property type="match status" value="1"/>
</dbReference>
<evidence type="ECO:0000313" key="8">
    <source>
        <dbReference type="EMBL" id="CDW79036.1"/>
    </source>
</evidence>
<dbReference type="GO" id="GO:0004722">
    <property type="term" value="F:protein serine/threonine phosphatase activity"/>
    <property type="evidence" value="ECO:0007669"/>
    <property type="project" value="InterPro"/>
</dbReference>
<dbReference type="InParanoid" id="A0A078AAZ6"/>
<comment type="similarity">
    <text evidence="6">Belongs to the PP2C family.</text>
</comment>
<dbReference type="InterPro" id="IPR001932">
    <property type="entry name" value="PPM-type_phosphatase-like_dom"/>
</dbReference>
<proteinExistence type="inferred from homology"/>
<evidence type="ECO:0000256" key="1">
    <source>
        <dbReference type="ARBA" id="ARBA00004170"/>
    </source>
</evidence>
<dbReference type="GO" id="GO:0016020">
    <property type="term" value="C:membrane"/>
    <property type="evidence" value="ECO:0007669"/>
    <property type="project" value="UniProtKB-SubCell"/>
</dbReference>
<gene>
    <name evidence="8" type="primary">Contig19145.g20304</name>
    <name evidence="8" type="ORF">STYLEM_8021</name>
</gene>
<dbReference type="Gene3D" id="3.60.40.10">
    <property type="entry name" value="PPM-type phosphatase domain"/>
    <property type="match status" value="1"/>
</dbReference>
<dbReference type="Proteomes" id="UP000039865">
    <property type="component" value="Unassembled WGS sequence"/>
</dbReference>
<accession>A0A078AAZ6</accession>
<evidence type="ECO:0000256" key="2">
    <source>
        <dbReference type="ARBA" id="ARBA00022723"/>
    </source>
</evidence>
<dbReference type="OrthoDB" id="10264738at2759"/>
<evidence type="ECO:0000256" key="4">
    <source>
        <dbReference type="ARBA" id="ARBA00022912"/>
    </source>
</evidence>
<keyword evidence="5" id="KW-0472">Membrane</keyword>
<dbReference type="GO" id="GO:0046872">
    <property type="term" value="F:metal ion binding"/>
    <property type="evidence" value="ECO:0007669"/>
    <property type="project" value="UniProtKB-KW"/>
</dbReference>
<keyword evidence="3 6" id="KW-0378">Hydrolase</keyword>
<dbReference type="CDD" id="cd00143">
    <property type="entry name" value="PP2Cc"/>
    <property type="match status" value="1"/>
</dbReference>
<evidence type="ECO:0000313" key="9">
    <source>
        <dbReference type="Proteomes" id="UP000039865"/>
    </source>
</evidence>
<evidence type="ECO:0000256" key="5">
    <source>
        <dbReference type="ARBA" id="ARBA00023136"/>
    </source>
</evidence>
<sequence>MGAYLTVPKREKLSEDGENSKLRYGATSMQGWRTTMEDSHIAILDLGNGVSFFGVYDGHGGNIYFFTIYFSGNEVADFVRDHLVEELKKLTSFKQGDYEQCLKDIYLKIDEMIQTPAGKSKLYTYQKNADKTAGLFGSQSDDIGHAAGCTACSAIITPTEIIIGNAGDSRSVLAVKKGDKNLAIDMSVDHKPDLPEEKLRIEKAGGFVEDNRVKGVLNLSRSLGDLEYKSDPSLALKDQMITAMPEIRKQKIVQNETNFLIIACDGIWDCLSSQGAVDSIAQLIQKKAKLSSVVEDIFDSIIATDVASSGGIGCDNMTCVIIQFKY</sequence>
<evidence type="ECO:0000259" key="7">
    <source>
        <dbReference type="PROSITE" id="PS51746"/>
    </source>
</evidence>
<dbReference type="PROSITE" id="PS51746">
    <property type="entry name" value="PPM_2"/>
    <property type="match status" value="1"/>
</dbReference>